<dbReference type="CDD" id="cd00948">
    <property type="entry name" value="FBP_aldolase_I_a"/>
    <property type="match status" value="1"/>
</dbReference>
<keyword evidence="8" id="KW-1185">Reference proteome</keyword>
<name>A0A3A8KZN4_9BACT</name>
<dbReference type="Proteomes" id="UP000268313">
    <property type="component" value="Unassembled WGS sequence"/>
</dbReference>
<evidence type="ECO:0000256" key="2">
    <source>
        <dbReference type="ARBA" id="ARBA00004714"/>
    </source>
</evidence>
<evidence type="ECO:0000313" key="7">
    <source>
        <dbReference type="EMBL" id="RKH07682.1"/>
    </source>
</evidence>
<dbReference type="FunFam" id="3.20.20.70:FF:000140">
    <property type="entry name" value="Fructose-bisphosphate aldolase"/>
    <property type="match status" value="1"/>
</dbReference>
<dbReference type="InterPro" id="IPR000741">
    <property type="entry name" value="FBA_I"/>
</dbReference>
<comment type="catalytic activity">
    <reaction evidence="1 6">
        <text>beta-D-fructose 1,6-bisphosphate = D-glyceraldehyde 3-phosphate + dihydroxyacetone phosphate</text>
        <dbReference type="Rhea" id="RHEA:14729"/>
        <dbReference type="ChEBI" id="CHEBI:32966"/>
        <dbReference type="ChEBI" id="CHEBI:57642"/>
        <dbReference type="ChEBI" id="CHEBI:59776"/>
        <dbReference type="EC" id="4.1.2.13"/>
    </reaction>
</comment>
<dbReference type="EMBL" id="RAWE01000002">
    <property type="protein sequence ID" value="RKH07682.1"/>
    <property type="molecule type" value="Genomic_DNA"/>
</dbReference>
<dbReference type="NCBIfam" id="NF033379">
    <property type="entry name" value="FrucBisAld_I"/>
    <property type="match status" value="1"/>
</dbReference>
<dbReference type="Pfam" id="PF00274">
    <property type="entry name" value="Glycolytic"/>
    <property type="match status" value="1"/>
</dbReference>
<proteinExistence type="inferred from homology"/>
<comment type="caution">
    <text evidence="7">The sequence shown here is derived from an EMBL/GenBank/DDBJ whole genome shotgun (WGS) entry which is preliminary data.</text>
</comment>
<dbReference type="PANTHER" id="PTHR11627">
    <property type="entry name" value="FRUCTOSE-BISPHOSPHATE ALDOLASE"/>
    <property type="match status" value="1"/>
</dbReference>
<comment type="similarity">
    <text evidence="3 6">Belongs to the class I fructose-bisphosphate aldolase family.</text>
</comment>
<keyword evidence="5 6" id="KW-0456">Lyase</keyword>
<dbReference type="UniPathway" id="UPA00109">
    <property type="reaction ID" value="UER00183"/>
</dbReference>
<evidence type="ECO:0000256" key="5">
    <source>
        <dbReference type="ARBA" id="ARBA00023239"/>
    </source>
</evidence>
<dbReference type="OrthoDB" id="9793595at2"/>
<gene>
    <name evidence="7" type="ORF">D7X32_01000</name>
</gene>
<evidence type="ECO:0000313" key="8">
    <source>
        <dbReference type="Proteomes" id="UP000268313"/>
    </source>
</evidence>
<evidence type="ECO:0000256" key="1">
    <source>
        <dbReference type="ARBA" id="ARBA00000441"/>
    </source>
</evidence>
<dbReference type="InterPro" id="IPR029768">
    <property type="entry name" value="Aldolase_I_AS"/>
</dbReference>
<protein>
    <recommendedName>
        <fullName evidence="6">Fructose-bisphosphate aldolase</fullName>
        <ecNumber evidence="6">4.1.2.13</ecNumber>
    </recommendedName>
</protein>
<keyword evidence="4 6" id="KW-0324">Glycolysis</keyword>
<comment type="pathway">
    <text evidence="2">Carbohydrate degradation; glycolysis; D-glyceraldehyde 3-phosphate and glycerone phosphate from D-glucose: step 4/4.</text>
</comment>
<evidence type="ECO:0000256" key="4">
    <source>
        <dbReference type="ARBA" id="ARBA00023152"/>
    </source>
</evidence>
<dbReference type="RefSeq" id="WP_120600597.1">
    <property type="nucleotide sequence ID" value="NZ_JABFJX010000001.1"/>
</dbReference>
<reference evidence="8" key="1">
    <citation type="submission" date="2018-09" db="EMBL/GenBank/DDBJ databases">
        <authorList>
            <person name="Livingstone P.G."/>
            <person name="Whitworth D.E."/>
        </authorList>
    </citation>
    <scope>NUCLEOTIDE SEQUENCE [LARGE SCALE GENOMIC DNA]</scope>
    <source>
        <strain evidence="8">CA043D</strain>
    </source>
</reference>
<dbReference type="GO" id="GO:0004332">
    <property type="term" value="F:fructose-bisphosphate aldolase activity"/>
    <property type="evidence" value="ECO:0007669"/>
    <property type="project" value="UniProtKB-EC"/>
</dbReference>
<dbReference type="Gene3D" id="3.20.20.70">
    <property type="entry name" value="Aldolase class I"/>
    <property type="match status" value="1"/>
</dbReference>
<evidence type="ECO:0000256" key="3">
    <source>
        <dbReference type="ARBA" id="ARBA00010387"/>
    </source>
</evidence>
<dbReference type="EC" id="4.1.2.13" evidence="6"/>
<dbReference type="SUPFAM" id="SSF51569">
    <property type="entry name" value="Aldolase"/>
    <property type="match status" value="1"/>
</dbReference>
<sequence length="364" mass="39230">MPTMPGLAETARAIVADGKGILAADETVSTITKRLTAREIESTRDSRRAYREMLFSTPGIAAFIGGVILQDETIHQDSATGTPLVELLEGRGIIPGIKVDAGVRPLAGAPGESVTEGLDGLRERLVEYRELGARFAKWRAVFSIREGLPSAQCIHANAHALARYAALCQEQGLVPIVEPEVLMEGAHALERCEDVTGRVLHAVFNELFDARVSLEGMLLKPNMVTAGHGCARQAPVEEVAEATLRALTRHVPPAVPGVVFLSGGQDHVLATEHLNAINALEGPKPWTLSFSYGRALQDEALEVWRGRREQVPAAQQVFHHRAWCDSAAALGRYSGNMEDETGFAQAAEPPSIHGPSDSPLHTHH</sequence>
<accession>A0A3A8KZN4</accession>
<organism evidence="7 8">
    <name type="scientific">Corallococcus carmarthensis</name>
    <dbReference type="NCBI Taxonomy" id="2316728"/>
    <lineage>
        <taxon>Bacteria</taxon>
        <taxon>Pseudomonadati</taxon>
        <taxon>Myxococcota</taxon>
        <taxon>Myxococcia</taxon>
        <taxon>Myxococcales</taxon>
        <taxon>Cystobacterineae</taxon>
        <taxon>Myxococcaceae</taxon>
        <taxon>Corallococcus</taxon>
    </lineage>
</organism>
<evidence type="ECO:0000256" key="6">
    <source>
        <dbReference type="RuleBase" id="RU003994"/>
    </source>
</evidence>
<dbReference type="PROSITE" id="PS00158">
    <property type="entry name" value="ALDOLASE_CLASS_I"/>
    <property type="match status" value="1"/>
</dbReference>
<dbReference type="GO" id="GO:0006096">
    <property type="term" value="P:glycolytic process"/>
    <property type="evidence" value="ECO:0007669"/>
    <property type="project" value="UniProtKB-UniPathway"/>
</dbReference>
<dbReference type="InterPro" id="IPR013785">
    <property type="entry name" value="Aldolase_TIM"/>
</dbReference>
<dbReference type="AlphaFoldDB" id="A0A3A8KZN4"/>